<organism evidence="2 3">
    <name type="scientific">Angiostrongylus cantonensis</name>
    <name type="common">Rat lungworm</name>
    <dbReference type="NCBI Taxonomy" id="6313"/>
    <lineage>
        <taxon>Eukaryota</taxon>
        <taxon>Metazoa</taxon>
        <taxon>Ecdysozoa</taxon>
        <taxon>Nematoda</taxon>
        <taxon>Chromadorea</taxon>
        <taxon>Rhabditida</taxon>
        <taxon>Rhabditina</taxon>
        <taxon>Rhabditomorpha</taxon>
        <taxon>Strongyloidea</taxon>
        <taxon>Metastrongylidae</taxon>
        <taxon>Angiostrongylus</taxon>
    </lineage>
</organism>
<protein>
    <submittedName>
        <fullName evidence="3">Beta-lactamase domain-containing protein</fullName>
    </submittedName>
</protein>
<sequence>MRKIRNCSNLVLLGSASGYHPLTFGFLVDCIIRRVDKKGRDIKTFFLEEIARPNDLAIDIGVDPEERWKVARITTPTLWEFIRDSIRNPRLIVMLAIMYARFDNIIWKIKANTKWLLINYDTMSVNDPEVLALPLPALTGVASASDLSRLFSLAIDGSLLSNRTLETISSPTLDNWHLEKVTLWPIRKGHGFFYEKNPLVPAAFTFGHPGYGGQFVHVDPANQMVLTYVSNGLKTGTGEVCTTYMRLLQSTYNALKAQ</sequence>
<reference evidence="3" key="2">
    <citation type="submission" date="2017-02" db="UniProtKB">
        <authorList>
            <consortium name="WormBaseParasite"/>
        </authorList>
    </citation>
    <scope>IDENTIFICATION</scope>
</reference>
<dbReference type="SUPFAM" id="SSF56601">
    <property type="entry name" value="beta-lactamase/transpeptidase-like"/>
    <property type="match status" value="1"/>
</dbReference>
<dbReference type="InterPro" id="IPR001466">
    <property type="entry name" value="Beta-lactam-related"/>
</dbReference>
<name>A0A0K0DEX0_ANGCA</name>
<reference evidence="2" key="1">
    <citation type="submission" date="2012-09" db="EMBL/GenBank/DDBJ databases">
        <authorList>
            <person name="Martin A.A."/>
        </authorList>
    </citation>
    <scope>NUCLEOTIDE SEQUENCE</scope>
</reference>
<dbReference type="PANTHER" id="PTHR43319:SF7">
    <property type="entry name" value="BETA-LACTAMASE-RELATED DOMAIN-CONTAINING PROTEIN"/>
    <property type="match status" value="1"/>
</dbReference>
<dbReference type="AlphaFoldDB" id="A0A0K0DEX0"/>
<dbReference type="InterPro" id="IPR052907">
    <property type="entry name" value="Beta-lactamase/esterase"/>
</dbReference>
<dbReference type="Proteomes" id="UP000035642">
    <property type="component" value="Unassembled WGS sequence"/>
</dbReference>
<dbReference type="InterPro" id="IPR012338">
    <property type="entry name" value="Beta-lactam/transpept-like"/>
</dbReference>
<evidence type="ECO:0000313" key="2">
    <source>
        <dbReference type="Proteomes" id="UP000035642"/>
    </source>
</evidence>
<dbReference type="PANTHER" id="PTHR43319">
    <property type="entry name" value="BETA-LACTAMASE-RELATED"/>
    <property type="match status" value="1"/>
</dbReference>
<dbReference type="Gene3D" id="3.40.710.10">
    <property type="entry name" value="DD-peptidase/beta-lactamase superfamily"/>
    <property type="match status" value="1"/>
</dbReference>
<dbReference type="Pfam" id="PF00144">
    <property type="entry name" value="Beta-lactamase"/>
    <property type="match status" value="1"/>
</dbReference>
<evidence type="ECO:0000313" key="3">
    <source>
        <dbReference type="WBParaSite" id="ACAC_0000945101-mRNA-1"/>
    </source>
</evidence>
<feature type="domain" description="Beta-lactamase-related" evidence="1">
    <location>
        <begin position="13"/>
        <end position="247"/>
    </location>
</feature>
<evidence type="ECO:0000259" key="1">
    <source>
        <dbReference type="Pfam" id="PF00144"/>
    </source>
</evidence>
<proteinExistence type="predicted"/>
<keyword evidence="2" id="KW-1185">Reference proteome</keyword>
<accession>A0A0K0DEX0</accession>
<dbReference type="WBParaSite" id="ACAC_0000945101-mRNA-1">
    <property type="protein sequence ID" value="ACAC_0000945101-mRNA-1"/>
    <property type="gene ID" value="ACAC_0000945101"/>
</dbReference>
<dbReference type="STRING" id="6313.A0A0K0DEX0"/>